<dbReference type="InterPro" id="IPR036047">
    <property type="entry name" value="F-box-like_dom_sf"/>
</dbReference>
<name>A0A803KSZ3_CHEQI</name>
<dbReference type="InterPro" id="IPR001810">
    <property type="entry name" value="F-box_dom"/>
</dbReference>
<dbReference type="Gene3D" id="1.20.1280.50">
    <property type="match status" value="1"/>
</dbReference>
<evidence type="ECO:0000313" key="3">
    <source>
        <dbReference type="Proteomes" id="UP000596660"/>
    </source>
</evidence>
<accession>A0A803KSZ3</accession>
<dbReference type="PANTHER" id="PTHR31672">
    <property type="entry name" value="BNACNNG10540D PROTEIN"/>
    <property type="match status" value="1"/>
</dbReference>
<reference evidence="2" key="1">
    <citation type="journal article" date="2017" name="Nature">
        <title>The genome of Chenopodium quinoa.</title>
        <authorList>
            <person name="Jarvis D.E."/>
            <person name="Ho Y.S."/>
            <person name="Lightfoot D.J."/>
            <person name="Schmoeckel S.M."/>
            <person name="Li B."/>
            <person name="Borm T.J.A."/>
            <person name="Ohyanagi H."/>
            <person name="Mineta K."/>
            <person name="Michell C.T."/>
            <person name="Saber N."/>
            <person name="Kharbatia N.M."/>
            <person name="Rupper R.R."/>
            <person name="Sharp A.R."/>
            <person name="Dally N."/>
            <person name="Boughton B.A."/>
            <person name="Woo Y.H."/>
            <person name="Gao G."/>
            <person name="Schijlen E.G.W.M."/>
            <person name="Guo X."/>
            <person name="Momin A.A."/>
            <person name="Negrao S."/>
            <person name="Al-Babili S."/>
            <person name="Gehring C."/>
            <person name="Roessner U."/>
            <person name="Jung C."/>
            <person name="Murphy K."/>
            <person name="Arold S.T."/>
            <person name="Gojobori T."/>
            <person name="van der Linden C.G."/>
            <person name="van Loo E.N."/>
            <person name="Jellen E.N."/>
            <person name="Maughan P.J."/>
            <person name="Tester M."/>
        </authorList>
    </citation>
    <scope>NUCLEOTIDE SEQUENCE [LARGE SCALE GENOMIC DNA]</scope>
    <source>
        <strain evidence="2">cv. PI 614886</strain>
    </source>
</reference>
<dbReference type="Gramene" id="AUR62002151-RA">
    <property type="protein sequence ID" value="AUR62002151-RA:cds"/>
    <property type="gene ID" value="AUR62002151"/>
</dbReference>
<dbReference type="AlphaFoldDB" id="A0A803KSZ3"/>
<dbReference type="Gramene" id="AUR62021046-RA">
    <property type="protein sequence ID" value="AUR62021046-RA:cds"/>
    <property type="gene ID" value="AUR62021046"/>
</dbReference>
<dbReference type="InterPro" id="IPR050796">
    <property type="entry name" value="SCF_F-box_component"/>
</dbReference>
<dbReference type="Pfam" id="PF08268">
    <property type="entry name" value="FBA_3"/>
    <property type="match status" value="1"/>
</dbReference>
<reference evidence="2" key="2">
    <citation type="submission" date="2021-03" db="UniProtKB">
        <authorList>
            <consortium name="EnsemblPlants"/>
        </authorList>
    </citation>
    <scope>IDENTIFICATION</scope>
</reference>
<dbReference type="NCBIfam" id="TIGR01640">
    <property type="entry name" value="F_box_assoc_1"/>
    <property type="match status" value="1"/>
</dbReference>
<dbReference type="SUPFAM" id="SSF81383">
    <property type="entry name" value="F-box domain"/>
    <property type="match status" value="1"/>
</dbReference>
<dbReference type="InterPro" id="IPR013187">
    <property type="entry name" value="F-box-assoc_dom_typ3"/>
</dbReference>
<proteinExistence type="predicted"/>
<evidence type="ECO:0000313" key="2">
    <source>
        <dbReference type="EnsemblPlants" id="AUR62002151-RA:cds"/>
    </source>
</evidence>
<organism evidence="2 3">
    <name type="scientific">Chenopodium quinoa</name>
    <name type="common">Quinoa</name>
    <dbReference type="NCBI Taxonomy" id="63459"/>
    <lineage>
        <taxon>Eukaryota</taxon>
        <taxon>Viridiplantae</taxon>
        <taxon>Streptophyta</taxon>
        <taxon>Embryophyta</taxon>
        <taxon>Tracheophyta</taxon>
        <taxon>Spermatophyta</taxon>
        <taxon>Magnoliopsida</taxon>
        <taxon>eudicotyledons</taxon>
        <taxon>Gunneridae</taxon>
        <taxon>Pentapetalae</taxon>
        <taxon>Caryophyllales</taxon>
        <taxon>Chenopodiaceae</taxon>
        <taxon>Chenopodioideae</taxon>
        <taxon>Atripliceae</taxon>
        <taxon>Chenopodium</taxon>
    </lineage>
</organism>
<dbReference type="EnsemblPlants" id="AUR62002151-RA">
    <property type="protein sequence ID" value="AUR62002151-RA:cds"/>
    <property type="gene ID" value="AUR62002151"/>
</dbReference>
<dbReference type="EnsemblPlants" id="AUR62021046-RA">
    <property type="protein sequence ID" value="AUR62021046-RA:cds"/>
    <property type="gene ID" value="AUR62021046"/>
</dbReference>
<dbReference type="InterPro" id="IPR017451">
    <property type="entry name" value="F-box-assoc_interact_dom"/>
</dbReference>
<dbReference type="SMART" id="SM00256">
    <property type="entry name" value="FBOX"/>
    <property type="match status" value="1"/>
</dbReference>
<keyword evidence="3" id="KW-1185">Reference proteome</keyword>
<dbReference type="Proteomes" id="UP000596660">
    <property type="component" value="Unplaced"/>
</dbReference>
<feature type="domain" description="F-box" evidence="1">
    <location>
        <begin position="9"/>
        <end position="49"/>
    </location>
</feature>
<dbReference type="OMA" id="CWIHASI"/>
<dbReference type="PANTHER" id="PTHR31672:SF10">
    <property type="entry name" value="F-BOX DOMAIN-CONTAINING PROTEIN"/>
    <property type="match status" value="1"/>
</dbReference>
<protein>
    <recommendedName>
        <fullName evidence="1">F-box domain-containing protein</fullName>
    </recommendedName>
</protein>
<evidence type="ECO:0000259" key="1">
    <source>
        <dbReference type="SMART" id="SM00256"/>
    </source>
</evidence>
<sequence length="548" mass="62063">MSDEKTLKIPPEIWLTIWQKLPVKTIGQCLCVCKPWNTLITSSSFVAAHTENSSQVEGNSLLLYRQFTNAPKKNEEYMFMLDSSQKESDLEPCYTLTCPFVIGEVGNYFRVVGTVNGLICLSDDLFGYTYLTILWNPLLRKYIRLPVPRVNYVVKGAHISSFGFGYDTRKASHKVVRISYMREKNAMYDVTPPTVELYSVKEGRWRYVPADSLVNICICDYWWSQCFLNGAVHWVAWERDASNLAFSRNWFLIFDVEEEKFKKMKLPDALAKVCTLDLSVAEYCSKLSVLHSVLKGGAVGNEMERCEIWVKGEYTVGSSWSKVVSIDINSSAGLGWVQCLRKNGDVLGFSKKGELVSYDPLMERTKGLGVRGCWRSWFTCSFTESLILLDRKKGVGTYDKTGGKKKKFKTVFSNGMLDMEEIEVDGSSVGEKDQSSGQCNSVYHQGKFVLLEQLSKFDGTSITRDPSEYMSMAGFEFSEFMSMAESVAWSMSIVHEDPLDVIMCQAIFTHWPSQVMAEAPQIQAFNLQLQICSLAVIFEMLTLCLHSS</sequence>
<dbReference type="Pfam" id="PF12937">
    <property type="entry name" value="F-box-like"/>
    <property type="match status" value="1"/>
</dbReference>
<accession>A0A803LZZ5</accession>